<dbReference type="EMBL" id="BKCP01008292">
    <property type="protein sequence ID" value="GER48405.1"/>
    <property type="molecule type" value="Genomic_DNA"/>
</dbReference>
<evidence type="ECO:0000313" key="1">
    <source>
        <dbReference type="EMBL" id="GER48405.1"/>
    </source>
</evidence>
<protein>
    <submittedName>
        <fullName evidence="1">Glycerol-3-phosphate dehydrogenase [NAD(P)+]</fullName>
    </submittedName>
</protein>
<organism evidence="1 2">
    <name type="scientific">Striga asiatica</name>
    <name type="common">Asiatic witchweed</name>
    <name type="synonym">Buchnera asiatica</name>
    <dbReference type="NCBI Taxonomy" id="4170"/>
    <lineage>
        <taxon>Eukaryota</taxon>
        <taxon>Viridiplantae</taxon>
        <taxon>Streptophyta</taxon>
        <taxon>Embryophyta</taxon>
        <taxon>Tracheophyta</taxon>
        <taxon>Spermatophyta</taxon>
        <taxon>Magnoliopsida</taxon>
        <taxon>eudicotyledons</taxon>
        <taxon>Gunneridae</taxon>
        <taxon>Pentapetalae</taxon>
        <taxon>asterids</taxon>
        <taxon>lamiids</taxon>
        <taxon>Lamiales</taxon>
        <taxon>Orobanchaceae</taxon>
        <taxon>Buchnereae</taxon>
        <taxon>Striga</taxon>
    </lineage>
</organism>
<accession>A0A5A7QSQ9</accession>
<keyword evidence="2" id="KW-1185">Reference proteome</keyword>
<evidence type="ECO:0000313" key="2">
    <source>
        <dbReference type="Proteomes" id="UP000325081"/>
    </source>
</evidence>
<gene>
    <name evidence="1" type="ORF">STAS_25574</name>
</gene>
<comment type="caution">
    <text evidence="1">The sequence shown here is derived from an EMBL/GenBank/DDBJ whole genome shotgun (WGS) entry which is preliminary data.</text>
</comment>
<dbReference type="Proteomes" id="UP000325081">
    <property type="component" value="Unassembled WGS sequence"/>
</dbReference>
<reference evidence="2" key="1">
    <citation type="journal article" date="2019" name="Curr. Biol.">
        <title>Genome Sequence of Striga asiatica Provides Insight into the Evolution of Plant Parasitism.</title>
        <authorList>
            <person name="Yoshida S."/>
            <person name="Kim S."/>
            <person name="Wafula E.K."/>
            <person name="Tanskanen J."/>
            <person name="Kim Y.M."/>
            <person name="Honaas L."/>
            <person name="Yang Z."/>
            <person name="Spallek T."/>
            <person name="Conn C.E."/>
            <person name="Ichihashi Y."/>
            <person name="Cheong K."/>
            <person name="Cui S."/>
            <person name="Der J.P."/>
            <person name="Gundlach H."/>
            <person name="Jiao Y."/>
            <person name="Hori C."/>
            <person name="Ishida J.K."/>
            <person name="Kasahara H."/>
            <person name="Kiba T."/>
            <person name="Kim M.S."/>
            <person name="Koo N."/>
            <person name="Laohavisit A."/>
            <person name="Lee Y.H."/>
            <person name="Lumba S."/>
            <person name="McCourt P."/>
            <person name="Mortimer J.C."/>
            <person name="Mutuku J.M."/>
            <person name="Nomura T."/>
            <person name="Sasaki-Sekimoto Y."/>
            <person name="Seto Y."/>
            <person name="Wang Y."/>
            <person name="Wakatake T."/>
            <person name="Sakakibara H."/>
            <person name="Demura T."/>
            <person name="Yamaguchi S."/>
            <person name="Yoneyama K."/>
            <person name="Manabe R.I."/>
            <person name="Nelson D.C."/>
            <person name="Schulman A.H."/>
            <person name="Timko M.P."/>
            <person name="dePamphilis C.W."/>
            <person name="Choi D."/>
            <person name="Shirasu K."/>
        </authorList>
    </citation>
    <scope>NUCLEOTIDE SEQUENCE [LARGE SCALE GENOMIC DNA]</scope>
    <source>
        <strain evidence="2">cv. UVA1</strain>
    </source>
</reference>
<proteinExistence type="predicted"/>
<name>A0A5A7QSQ9_STRAF</name>
<sequence>MDGQDRDEELRATRDVKPTANKCVYLSTPDYGHGRRSTRNHTILSLHKGQSRDVTCTTHSENLLTCLVLPIRVHGQQYRRPRKQVGGGVLAGEENGLTLLHDIVRDEHFLISLGGMDHLLGLQLENGPPIFVAASESHPRNHILD</sequence>
<dbReference type="AlphaFoldDB" id="A0A5A7QSQ9"/>